<dbReference type="PANTHER" id="PTHR32123:SF9">
    <property type="entry name" value="PROTEIN SPINDLY"/>
    <property type="match status" value="1"/>
</dbReference>
<feature type="compositionally biased region" description="Low complexity" evidence="3">
    <location>
        <begin position="28"/>
        <end position="41"/>
    </location>
</feature>
<reference evidence="4" key="1">
    <citation type="submission" date="2025-08" db="UniProtKB">
        <authorList>
            <consortium name="Ensembl"/>
        </authorList>
    </citation>
    <scope>IDENTIFICATION</scope>
</reference>
<evidence type="ECO:0000313" key="4">
    <source>
        <dbReference type="Ensembl" id="ENSEBUP00000016905.1"/>
    </source>
</evidence>
<sequence length="1361" mass="156273">MSVLCSDRVPSAWVESGARSRCNTQTKSLSSSSSSPSSSSSECESHVNQPRSQSPSFCHLASRPMRSHTAFTTDASSKSVPVPAASSGLEPRFPWGDPLSWNSAYKSQALVGLTPTALPRRSDSGMQTCVLNPAREDITKMLPDDACSDTSAAKGFKESINSGRTSNLNPFNTKACNIEISSVENSHRDVSQGGNSSSEDLSADRTTVFENRVCNTKTQCFENDDRYLNIDDTSRERDIKDLDWTSSIKEMKFGVNKWSCTENSSTNVYSERLSMKASLDIVDSVNADEDVCNNCSSKLDGIGIMSNNCGRHSNSFNLMTVEIGCSNNPDMTLCIENDDSMDVHRDLFKLIYFNSNLANIFRTANENTRLSLFPFGNKAEARAFRRCCRIKSDGEKVIMEISGDELRRIYDEVLWWKNKKAIKHVDALEDEHCMMNQRENDVLREWFKETFDCGHIECNFWNGGIQMKILEGENGWRENNGETISENKILEMKEVVCNDKKELKNFEKNLNEIDLEQLSAVMEIDDGAKMSNTVVRCPGKFDRGREGVFEEDSIDEDMSWNINSDVYDDAGKLQDLSEDIIMEKVECKHQMTTQRWQMWDVQGDFGNLLRRKSVEEYDLEGSRKKDWNTEVVTLEEELCRREEEVWMAAQLGQELLHQNSELRRELSHLHEDLAQRVETLAQENYSLRGRMAWREAALQGRVADLEIELGQAMVQVGELKDALVKALANEEHTKRRAEDLAERLREEEESAAGIEHRLTIQLQKVTSDLSIRAVSAQQHAKHLEEMHTQQHEEIAHLNVCGRKLEERLQEMEEENGSLKEILQEVKEELQHKDDLIRQAQEEEQELKAVLNLWHKGCPQRVDNDKTVGRNEVEEQQYDWIRGMKEITDTRPERPEGTWWGEKMAFMGEASIREEIEASLEVEQLKADVDLAYSLLEDLCCHLRCHDFGHPSPLSIGKSRKMRQWEIEPMVNGDIISGTSGIEERIGEERSEGVKESLKAIRNKAQKLCTRKRKVTRADVDLEDELWKSSGECEKLGLESGEHADIRLCKADWDKEIVMKRSPTENEHHMAQIEGTSVAKSNDWTGDHYQKGMPMERNEERNYRTIDRVCREFEKKPREELKTKASERNGWKKETKTKCVEVGIKNTGGENNLEKKDKELRREKKKQYAECGESFKLNRIKIEAWKCRCYVSAFSAKQISNLEGNWDDGGYAARKEVSRFPHLTVPFQRGLRELVFEAYALVETLLQGTMCKRDSRREDREQEAMEVCNPKKQQNRDLPMKIEQQQSILEENQQMLLKALDEAIAGKETLELELNQSQAQVFELEHQLLDSWRRQHCLFRELESWQFATSGLLVILLLCLFI</sequence>
<keyword evidence="5" id="KW-1185">Reference proteome</keyword>
<evidence type="ECO:0000256" key="1">
    <source>
        <dbReference type="ARBA" id="ARBA00023054"/>
    </source>
</evidence>
<name>A0A8C4QMT0_EPTBU</name>
<organism evidence="4 5">
    <name type="scientific">Eptatretus burgeri</name>
    <name type="common">Inshore hagfish</name>
    <dbReference type="NCBI Taxonomy" id="7764"/>
    <lineage>
        <taxon>Eukaryota</taxon>
        <taxon>Metazoa</taxon>
        <taxon>Chordata</taxon>
        <taxon>Craniata</taxon>
        <taxon>Vertebrata</taxon>
        <taxon>Cyclostomata</taxon>
        <taxon>Myxini</taxon>
        <taxon>Myxiniformes</taxon>
        <taxon>Myxinidae</taxon>
        <taxon>Eptatretinae</taxon>
        <taxon>Eptatretus</taxon>
    </lineage>
</organism>
<reference evidence="4" key="2">
    <citation type="submission" date="2025-09" db="UniProtKB">
        <authorList>
            <consortium name="Ensembl"/>
        </authorList>
    </citation>
    <scope>IDENTIFICATION</scope>
</reference>
<dbReference type="InterPro" id="IPR051149">
    <property type="entry name" value="Spindly/BICDR_Dynein_Adapter"/>
</dbReference>
<protein>
    <submittedName>
        <fullName evidence="4">Uncharacterized protein</fullName>
    </submittedName>
</protein>
<feature type="coiled-coil region" evidence="2">
    <location>
        <begin position="1299"/>
        <end position="1326"/>
    </location>
</feature>
<feature type="region of interest" description="Disordered" evidence="3">
    <location>
        <begin position="16"/>
        <end position="91"/>
    </location>
</feature>
<dbReference type="PANTHER" id="PTHR32123">
    <property type="entry name" value="BICD FAMILY-LIKE CARGO ADAPTER"/>
    <property type="match status" value="1"/>
</dbReference>
<dbReference type="Proteomes" id="UP000694388">
    <property type="component" value="Unplaced"/>
</dbReference>
<accession>A0A8C4QMT0</accession>
<evidence type="ECO:0000256" key="2">
    <source>
        <dbReference type="SAM" id="Coils"/>
    </source>
</evidence>
<feature type="compositionally biased region" description="Polar residues" evidence="3">
    <location>
        <begin position="46"/>
        <end position="56"/>
    </location>
</feature>
<feature type="coiled-coil region" evidence="2">
    <location>
        <begin position="794"/>
        <end position="852"/>
    </location>
</feature>
<feature type="coiled-coil region" evidence="2">
    <location>
        <begin position="727"/>
        <end position="757"/>
    </location>
</feature>
<evidence type="ECO:0000313" key="5">
    <source>
        <dbReference type="Proteomes" id="UP000694388"/>
    </source>
</evidence>
<keyword evidence="1 2" id="KW-0175">Coiled coil</keyword>
<dbReference type="Ensembl" id="ENSEBUT00000017481.1">
    <property type="protein sequence ID" value="ENSEBUP00000016905.1"/>
    <property type="gene ID" value="ENSEBUG00000010596.1"/>
</dbReference>
<feature type="compositionally biased region" description="Low complexity" evidence="3">
    <location>
        <begin position="75"/>
        <end position="87"/>
    </location>
</feature>
<evidence type="ECO:0000256" key="3">
    <source>
        <dbReference type="SAM" id="MobiDB-lite"/>
    </source>
</evidence>
<proteinExistence type="predicted"/>